<protein>
    <submittedName>
        <fullName evidence="3">Uncharacterized protein</fullName>
    </submittedName>
</protein>
<keyword evidence="4" id="KW-1185">Reference proteome</keyword>
<proteinExistence type="predicted"/>
<evidence type="ECO:0000313" key="4">
    <source>
        <dbReference type="Proteomes" id="UP001054945"/>
    </source>
</evidence>
<evidence type="ECO:0000313" key="3">
    <source>
        <dbReference type="EMBL" id="GIY30712.1"/>
    </source>
</evidence>
<feature type="compositionally biased region" description="Basic residues" evidence="1">
    <location>
        <begin position="211"/>
        <end position="240"/>
    </location>
</feature>
<feature type="chain" id="PRO_5043439218" evidence="2">
    <location>
        <begin position="20"/>
        <end position="251"/>
    </location>
</feature>
<gene>
    <name evidence="3" type="ORF">CEXT_754671</name>
</gene>
<evidence type="ECO:0000256" key="1">
    <source>
        <dbReference type="SAM" id="MobiDB-lite"/>
    </source>
</evidence>
<organism evidence="3 4">
    <name type="scientific">Caerostris extrusa</name>
    <name type="common">Bark spider</name>
    <name type="synonym">Caerostris bankana</name>
    <dbReference type="NCBI Taxonomy" id="172846"/>
    <lineage>
        <taxon>Eukaryota</taxon>
        <taxon>Metazoa</taxon>
        <taxon>Ecdysozoa</taxon>
        <taxon>Arthropoda</taxon>
        <taxon>Chelicerata</taxon>
        <taxon>Arachnida</taxon>
        <taxon>Araneae</taxon>
        <taxon>Araneomorphae</taxon>
        <taxon>Entelegynae</taxon>
        <taxon>Araneoidea</taxon>
        <taxon>Araneidae</taxon>
        <taxon>Caerostris</taxon>
    </lineage>
</organism>
<dbReference type="Proteomes" id="UP001054945">
    <property type="component" value="Unassembled WGS sequence"/>
</dbReference>
<name>A0AAV4SB63_CAEEX</name>
<comment type="caution">
    <text evidence="3">The sequence shown here is derived from an EMBL/GenBank/DDBJ whole genome shotgun (WGS) entry which is preliminary data.</text>
</comment>
<dbReference type="EMBL" id="BPLR01009269">
    <property type="protein sequence ID" value="GIY30712.1"/>
    <property type="molecule type" value="Genomic_DNA"/>
</dbReference>
<evidence type="ECO:0000256" key="2">
    <source>
        <dbReference type="SAM" id="SignalP"/>
    </source>
</evidence>
<keyword evidence="2" id="KW-0732">Signal</keyword>
<reference evidence="3 4" key="1">
    <citation type="submission" date="2021-06" db="EMBL/GenBank/DDBJ databases">
        <title>Caerostris extrusa draft genome.</title>
        <authorList>
            <person name="Kono N."/>
            <person name="Arakawa K."/>
        </authorList>
    </citation>
    <scope>NUCLEOTIDE SEQUENCE [LARGE SCALE GENOMIC DNA]</scope>
</reference>
<feature type="compositionally biased region" description="Polar residues" evidence="1">
    <location>
        <begin position="241"/>
        <end position="251"/>
    </location>
</feature>
<dbReference type="AlphaFoldDB" id="A0AAV4SB63"/>
<accession>A0AAV4SB63</accession>
<sequence length="251" mass="28705">MKQLTMCIVILALFMLIKADNVVGQENSTRNGTLPKWISRLPMSLQPLHLNNTCSNELIKLEVEVEKTAEQFNLKFPLPHRKHPEIVKSVLTVQLIGLKGARRLKNHTAFADIHPGDYRVSYTTIPSSVMRVGRGVLLFEFDITEIYQTYTRTELNVADFQIRLWHRLRPRKPAKYLHGRTLSAEVNNCLPFSKPKTSPGHHLSKSSSKPTRSRRGRKFLKSNKPGRGRATRKKSRKVRTQSKTMAPSKSN</sequence>
<feature type="signal peptide" evidence="2">
    <location>
        <begin position="1"/>
        <end position="19"/>
    </location>
</feature>
<feature type="region of interest" description="Disordered" evidence="1">
    <location>
        <begin position="190"/>
        <end position="251"/>
    </location>
</feature>